<dbReference type="STRING" id="1110509.Mhar_1857"/>
<accession>G7WPL3</accession>
<dbReference type="HOGENOM" id="CLU_048266_0_0_2"/>
<protein>
    <submittedName>
        <fullName evidence="1">Uncharacterized protein</fullName>
    </submittedName>
</protein>
<dbReference type="EMBL" id="CP003117">
    <property type="protein sequence ID" value="AET65214.1"/>
    <property type="molecule type" value="Genomic_DNA"/>
</dbReference>
<keyword evidence="2" id="KW-1185">Reference proteome</keyword>
<dbReference type="KEGG" id="mhi:Mhar_1857"/>
<dbReference type="RefSeq" id="WP_014587392.1">
    <property type="nucleotide sequence ID" value="NC_017527.1"/>
</dbReference>
<dbReference type="Pfam" id="PF13310">
    <property type="entry name" value="Virulence_RhuM"/>
    <property type="match status" value="1"/>
</dbReference>
<reference evidence="1 2" key="1">
    <citation type="journal article" date="2012" name="PLoS ONE">
        <title>The genome characteristics and predicted function of methyl-group oxidation pathway in the obligate aceticlastic methanogens, Methanosaeta spp.</title>
        <authorList>
            <person name="Zhu J."/>
            <person name="Zheng H."/>
            <person name="Ai G."/>
            <person name="Zhang G."/>
            <person name="Liu D."/>
            <person name="Liu X."/>
            <person name="Dong X."/>
        </authorList>
    </citation>
    <scope>NUCLEOTIDE SEQUENCE [LARGE SCALE GENOMIC DNA]</scope>
    <source>
        <strain evidence="1 2">6Ac</strain>
    </source>
</reference>
<dbReference type="PIRSF" id="PIRSF015268">
    <property type="entry name" value="Virulence_RhuM"/>
    <property type="match status" value="1"/>
</dbReference>
<dbReference type="Proteomes" id="UP000005877">
    <property type="component" value="Chromosome"/>
</dbReference>
<organism evidence="1 2">
    <name type="scientific">Methanothrix harundinacea (strain 6Ac)</name>
    <name type="common">Methanosaeta harundinacea</name>
    <dbReference type="NCBI Taxonomy" id="1110509"/>
    <lineage>
        <taxon>Archaea</taxon>
        <taxon>Methanobacteriati</taxon>
        <taxon>Methanobacteriota</taxon>
        <taxon>Stenosarchaea group</taxon>
        <taxon>Methanomicrobia</taxon>
        <taxon>Methanotrichales</taxon>
        <taxon>Methanotrichaceae</taxon>
        <taxon>Methanothrix</taxon>
    </lineage>
</organism>
<dbReference type="PATRIC" id="fig|1110509.7.peg.2058"/>
<evidence type="ECO:0000313" key="1">
    <source>
        <dbReference type="EMBL" id="AET65214.1"/>
    </source>
</evidence>
<dbReference type="PANTHER" id="PTHR35810:SF1">
    <property type="entry name" value="CYTOPLASMIC PROTEIN"/>
    <property type="match status" value="1"/>
</dbReference>
<evidence type="ECO:0000313" key="2">
    <source>
        <dbReference type="Proteomes" id="UP000005877"/>
    </source>
</evidence>
<proteinExistence type="predicted"/>
<dbReference type="AlphaFoldDB" id="G7WPL3"/>
<dbReference type="InterPro" id="IPR011204">
    <property type="entry name" value="Virulence_RhuM-like"/>
</dbReference>
<gene>
    <name evidence="1" type="ordered locus">Mhar_1857</name>
</gene>
<dbReference type="OrthoDB" id="109569at2157"/>
<name>G7WPL3_METH6</name>
<dbReference type="PANTHER" id="PTHR35810">
    <property type="entry name" value="CYTOPLASMIC PROTEIN-RELATED"/>
    <property type="match status" value="1"/>
</dbReference>
<dbReference type="GeneID" id="12511029"/>
<sequence>MLFYQTEDGQSRIQVRLSDGTVWLSQRLLAELYQVSTRTISEHIINIYSDHELIPEATTRKFRLVQTEGSRQVERRVDFYNLEMILAIGYRVRSHRGVQFRRWATERLREYIVKGFVLDDERLKGERALGADYFDELLERIRDIRASEKRFYQKVRDIYALSIDYDSRAQSTQEFFRIVQNKLHWAITGHTAAELISERADASKPNMGLTAWKGAKVRQADVLVAKNYLLADEIGQLNRLVTMWLDYAEDQANRRKPVCMKDWREKLDAFLQFNQRAILEHSGRISMEEAKRLALEQYQAFNQRRIEEGDAIAEKEFEEEVKRMLPKDREDDR</sequence>